<keyword evidence="9" id="KW-0969">Cilium</keyword>
<evidence type="ECO:0000256" key="4">
    <source>
        <dbReference type="ARBA" id="ARBA00022729"/>
    </source>
</evidence>
<evidence type="ECO:0000256" key="6">
    <source>
        <dbReference type="ARBA" id="ARBA00025643"/>
    </source>
</evidence>
<evidence type="ECO:0000313" key="10">
    <source>
        <dbReference type="Proteomes" id="UP000585363"/>
    </source>
</evidence>
<keyword evidence="9" id="KW-0282">Flagellum</keyword>
<dbReference type="Pfam" id="PF17656">
    <property type="entry name" value="ChapFlgA_N"/>
    <property type="match status" value="1"/>
</dbReference>
<name>A0A848MK05_9GAMM</name>
<keyword evidence="5 7" id="KW-0574">Periplasm</keyword>
<dbReference type="Gene3D" id="2.30.30.760">
    <property type="match status" value="1"/>
</dbReference>
<dbReference type="NCBIfam" id="TIGR03170">
    <property type="entry name" value="flgA_cterm"/>
    <property type="match status" value="1"/>
</dbReference>
<dbReference type="InterPro" id="IPR039246">
    <property type="entry name" value="Flagellar_FlgA"/>
</dbReference>
<feature type="domain" description="SAF" evidence="8">
    <location>
        <begin position="108"/>
        <end position="170"/>
    </location>
</feature>
<dbReference type="GO" id="GO:0044780">
    <property type="term" value="P:bacterial-type flagellum assembly"/>
    <property type="evidence" value="ECO:0007669"/>
    <property type="project" value="InterPro"/>
</dbReference>
<evidence type="ECO:0000256" key="5">
    <source>
        <dbReference type="ARBA" id="ARBA00022764"/>
    </source>
</evidence>
<keyword evidence="9" id="KW-0966">Cell projection</keyword>
<dbReference type="PANTHER" id="PTHR36307">
    <property type="entry name" value="FLAGELLA BASAL BODY P-RING FORMATION PROTEIN FLGA"/>
    <property type="match status" value="1"/>
</dbReference>
<protein>
    <recommendedName>
        <fullName evidence="3 7">Flagella basal body P-ring formation protein FlgA</fullName>
    </recommendedName>
</protein>
<dbReference type="CDD" id="cd11614">
    <property type="entry name" value="SAF_CpaB_FlgA_like"/>
    <property type="match status" value="1"/>
</dbReference>
<dbReference type="SMART" id="SM00858">
    <property type="entry name" value="SAF"/>
    <property type="match status" value="1"/>
</dbReference>
<gene>
    <name evidence="9" type="primary">flgA</name>
    <name evidence="9" type="ORF">GW590_14330</name>
</gene>
<dbReference type="RefSeq" id="WP_169403735.1">
    <property type="nucleotide sequence ID" value="NZ_JAADJU010000007.1"/>
</dbReference>
<dbReference type="Pfam" id="PF13144">
    <property type="entry name" value="ChapFlgA"/>
    <property type="match status" value="1"/>
</dbReference>
<sequence length="232" mass="24830">MNNRGQSGLRLLAKLLLSGLLMVLALPVFAAPAASALTTQLQQFFLQQYSGSDMQVNAVINTPAERQPNCPAPNFSLMPNARPWGNVSVGVTCNGQKSFIQASVQVSGSYWVAARNITSGGHITTEDIERHKGRLDQLPPHTIMDEKQALNAISLRNINIGQPLTLNMLRRPWMVHAGQEVQVSANGGGFNITSTGKAMNNAAANDSVRVRMPSGQIVNGTVAQDGSVSLMI</sequence>
<evidence type="ECO:0000313" key="9">
    <source>
        <dbReference type="EMBL" id="NMP28035.1"/>
    </source>
</evidence>
<accession>A0A848MK05</accession>
<dbReference type="AlphaFoldDB" id="A0A848MK05"/>
<evidence type="ECO:0000256" key="3">
    <source>
        <dbReference type="ARBA" id="ARBA00014754"/>
    </source>
</evidence>
<feature type="chain" id="PRO_5033103312" description="Flagella basal body P-ring formation protein FlgA" evidence="7">
    <location>
        <begin position="31"/>
        <end position="232"/>
    </location>
</feature>
<comment type="caution">
    <text evidence="9">The sequence shown here is derived from an EMBL/GenBank/DDBJ whole genome shotgun (WGS) entry which is preliminary data.</text>
</comment>
<dbReference type="InterPro" id="IPR013974">
    <property type="entry name" value="SAF"/>
</dbReference>
<dbReference type="GO" id="GO:0042597">
    <property type="term" value="C:periplasmic space"/>
    <property type="evidence" value="ECO:0007669"/>
    <property type="project" value="UniProtKB-SubCell"/>
</dbReference>
<proteinExistence type="inferred from homology"/>
<reference evidence="9 10" key="1">
    <citation type="submission" date="2020-01" db="EMBL/GenBank/DDBJ databases">
        <authorList>
            <person name="Lee S.D."/>
        </authorList>
    </citation>
    <scope>NUCLEOTIDE SEQUENCE [LARGE SCALE GENOMIC DNA]</scope>
    <source>
        <strain evidence="9 10">SAP-1</strain>
    </source>
</reference>
<organism evidence="9 10">
    <name type="scientific">Rouxiella aceris</name>
    <dbReference type="NCBI Taxonomy" id="2703884"/>
    <lineage>
        <taxon>Bacteria</taxon>
        <taxon>Pseudomonadati</taxon>
        <taxon>Pseudomonadota</taxon>
        <taxon>Gammaproteobacteria</taxon>
        <taxon>Enterobacterales</taxon>
        <taxon>Yersiniaceae</taxon>
        <taxon>Rouxiella</taxon>
    </lineage>
</organism>
<feature type="signal peptide" evidence="7">
    <location>
        <begin position="1"/>
        <end position="30"/>
    </location>
</feature>
<dbReference type="PANTHER" id="PTHR36307:SF1">
    <property type="entry name" value="FLAGELLA BASAL BODY P-RING FORMATION PROTEIN FLGA"/>
    <property type="match status" value="1"/>
</dbReference>
<dbReference type="InterPro" id="IPR041231">
    <property type="entry name" value="FlgA_N"/>
</dbReference>
<comment type="similarity">
    <text evidence="2 7">Belongs to the FlgA family.</text>
</comment>
<comment type="subcellular location">
    <subcellularLocation>
        <location evidence="1 7">Periplasm</location>
    </subcellularLocation>
</comment>
<evidence type="ECO:0000256" key="2">
    <source>
        <dbReference type="ARBA" id="ARBA00010474"/>
    </source>
</evidence>
<dbReference type="Gene3D" id="3.90.1210.10">
    <property type="entry name" value="Antifreeze-like/N-acetylneuraminic acid synthase C-terminal domain"/>
    <property type="match status" value="1"/>
</dbReference>
<keyword evidence="4 7" id="KW-0732">Signal</keyword>
<comment type="function">
    <text evidence="6 7">Involved in the assembly process of the P-ring formation. It may associate with FlgF on the rod constituting a structure essential for the P-ring assembly or may act as a modulator protein for the P-ring assembly.</text>
</comment>
<evidence type="ECO:0000256" key="7">
    <source>
        <dbReference type="RuleBase" id="RU362063"/>
    </source>
</evidence>
<dbReference type="InterPro" id="IPR017585">
    <property type="entry name" value="SAF_FlgA"/>
</dbReference>
<keyword evidence="7" id="KW-1005">Bacterial flagellum biogenesis</keyword>
<dbReference type="Proteomes" id="UP000585363">
    <property type="component" value="Unassembled WGS sequence"/>
</dbReference>
<evidence type="ECO:0000259" key="8">
    <source>
        <dbReference type="SMART" id="SM00858"/>
    </source>
</evidence>
<keyword evidence="10" id="KW-1185">Reference proteome</keyword>
<reference evidence="9 10" key="2">
    <citation type="submission" date="2020-06" db="EMBL/GenBank/DDBJ databases">
        <title>Polyphasic characterization of a Rahnella strain isolated from tree sap.</title>
        <authorList>
            <person name="Kim I.S."/>
        </authorList>
    </citation>
    <scope>NUCLEOTIDE SEQUENCE [LARGE SCALE GENOMIC DNA]</scope>
    <source>
        <strain evidence="9 10">SAP-1</strain>
    </source>
</reference>
<dbReference type="EMBL" id="JAADJU010000007">
    <property type="protein sequence ID" value="NMP28035.1"/>
    <property type="molecule type" value="Genomic_DNA"/>
</dbReference>
<evidence type="ECO:0000256" key="1">
    <source>
        <dbReference type="ARBA" id="ARBA00004418"/>
    </source>
</evidence>